<sequence>MITLYGLGPSFGLPEASPYVTKTEVQLKLLGLPYRKELGRPEQSPKGQLPFIDDDGARIADSHFIREHLEKKHSKDLDAGLDARQRAEAWAVERMLENHFAAASGCTRWLIPENFEKGPAHFVDGAPEELRPRLREELLGRVRESFRIAGMARHSDEEIVALGARSLAALSVLLGDKPHLFGDRPAGVDATAFALLAGILTPFFDSPLRRRAEGFANLVAYTARMMRAFYPEHPWGPERPQGPEHPRGTPR</sequence>
<dbReference type="EMBL" id="CP012673">
    <property type="protein sequence ID" value="AUX44863.1"/>
    <property type="molecule type" value="Genomic_DNA"/>
</dbReference>
<name>A0A2L0F002_SORCE</name>
<evidence type="ECO:0000313" key="3">
    <source>
        <dbReference type="EMBL" id="AUX44863.1"/>
    </source>
</evidence>
<evidence type="ECO:0000259" key="2">
    <source>
        <dbReference type="Pfam" id="PF17172"/>
    </source>
</evidence>
<dbReference type="InterPro" id="IPR033468">
    <property type="entry name" value="Metaxin_GST"/>
</dbReference>
<organism evidence="3 4">
    <name type="scientific">Sorangium cellulosum</name>
    <name type="common">Polyangium cellulosum</name>
    <dbReference type="NCBI Taxonomy" id="56"/>
    <lineage>
        <taxon>Bacteria</taxon>
        <taxon>Pseudomonadati</taxon>
        <taxon>Myxococcota</taxon>
        <taxon>Polyangia</taxon>
        <taxon>Polyangiales</taxon>
        <taxon>Polyangiaceae</taxon>
        <taxon>Sorangium</taxon>
    </lineage>
</organism>
<dbReference type="InterPro" id="IPR040079">
    <property type="entry name" value="Glutathione_S-Trfase"/>
</dbReference>
<dbReference type="PANTHER" id="PTHR12289">
    <property type="entry name" value="METAXIN RELATED"/>
    <property type="match status" value="1"/>
</dbReference>
<protein>
    <submittedName>
        <fullName evidence="3">Glutathione S-transferase</fullName>
    </submittedName>
</protein>
<dbReference type="Proteomes" id="UP000238348">
    <property type="component" value="Chromosome"/>
</dbReference>
<evidence type="ECO:0000259" key="1">
    <source>
        <dbReference type="Pfam" id="PF17171"/>
    </source>
</evidence>
<keyword evidence="3" id="KW-0808">Transferase</keyword>
<dbReference type="SFLD" id="SFLDS00019">
    <property type="entry name" value="Glutathione_Transferase_(cytos"/>
    <property type="match status" value="1"/>
</dbReference>
<dbReference type="Pfam" id="PF17172">
    <property type="entry name" value="GST_N_4"/>
    <property type="match status" value="1"/>
</dbReference>
<dbReference type="InterPro" id="IPR050931">
    <property type="entry name" value="Mito_Protein_Transport_Metaxin"/>
</dbReference>
<dbReference type="AlphaFoldDB" id="A0A2L0F002"/>
<dbReference type="Gene3D" id="3.40.30.10">
    <property type="entry name" value="Glutaredoxin"/>
    <property type="match status" value="1"/>
</dbReference>
<dbReference type="SUPFAM" id="SSF47616">
    <property type="entry name" value="GST C-terminal domain-like"/>
    <property type="match status" value="1"/>
</dbReference>
<dbReference type="CDD" id="cd03193">
    <property type="entry name" value="GST_C_Metaxin"/>
    <property type="match status" value="1"/>
</dbReference>
<dbReference type="GO" id="GO:0016740">
    <property type="term" value="F:transferase activity"/>
    <property type="evidence" value="ECO:0007669"/>
    <property type="project" value="UniProtKB-KW"/>
</dbReference>
<dbReference type="Pfam" id="PF17171">
    <property type="entry name" value="GST_C_6"/>
    <property type="match status" value="1"/>
</dbReference>
<dbReference type="SUPFAM" id="SSF52833">
    <property type="entry name" value="Thioredoxin-like"/>
    <property type="match status" value="1"/>
</dbReference>
<dbReference type="InterPro" id="IPR036282">
    <property type="entry name" value="Glutathione-S-Trfase_C_sf"/>
</dbReference>
<feature type="domain" description="Thioredoxin-like fold" evidence="2">
    <location>
        <begin position="18"/>
        <end position="114"/>
    </location>
</feature>
<reference evidence="3 4" key="1">
    <citation type="submission" date="2015-09" db="EMBL/GenBank/DDBJ databases">
        <title>Sorangium comparison.</title>
        <authorList>
            <person name="Zaburannyi N."/>
            <person name="Bunk B."/>
            <person name="Overmann J."/>
            <person name="Mueller R."/>
        </authorList>
    </citation>
    <scope>NUCLEOTIDE SEQUENCE [LARGE SCALE GENOMIC DNA]</scope>
    <source>
        <strain evidence="3 4">So ce26</strain>
    </source>
</reference>
<evidence type="ECO:0000313" key="4">
    <source>
        <dbReference type="Proteomes" id="UP000238348"/>
    </source>
</evidence>
<accession>A0A2L0F002</accession>
<dbReference type="OrthoDB" id="7664269at2"/>
<proteinExistence type="predicted"/>
<dbReference type="SFLD" id="SFLDG01200">
    <property type="entry name" value="SUF1.1"/>
    <property type="match status" value="1"/>
</dbReference>
<dbReference type="InterPro" id="IPR036249">
    <property type="entry name" value="Thioredoxin-like_sf"/>
</dbReference>
<dbReference type="Gene3D" id="1.20.1050.10">
    <property type="match status" value="1"/>
</dbReference>
<dbReference type="InterPro" id="IPR026928">
    <property type="entry name" value="FAX/IsoI-like"/>
</dbReference>
<gene>
    <name evidence="3" type="primary">gst</name>
    <name evidence="3" type="ORF">SOCE26_063330</name>
</gene>
<dbReference type="InterPro" id="IPR012336">
    <property type="entry name" value="Thioredoxin-like_fold"/>
</dbReference>
<dbReference type="CDD" id="cd03080">
    <property type="entry name" value="GST_N_Metaxin_like"/>
    <property type="match status" value="1"/>
</dbReference>
<dbReference type="SFLD" id="SFLDG01180">
    <property type="entry name" value="SUF1"/>
    <property type="match status" value="1"/>
</dbReference>
<feature type="domain" description="Metaxin glutathione S-transferase" evidence="1">
    <location>
        <begin position="165"/>
        <end position="225"/>
    </location>
</feature>
<dbReference type="RefSeq" id="WP_104983328.1">
    <property type="nucleotide sequence ID" value="NZ_CP012673.1"/>
</dbReference>
<dbReference type="PANTHER" id="PTHR12289:SF41">
    <property type="entry name" value="FAILED AXON CONNECTIONS-RELATED"/>
    <property type="match status" value="1"/>
</dbReference>